<protein>
    <submittedName>
        <fullName evidence="2">Uncharacterized protein</fullName>
    </submittedName>
</protein>
<dbReference type="Proteomes" id="UP000735302">
    <property type="component" value="Unassembled WGS sequence"/>
</dbReference>
<dbReference type="EMBL" id="BLXT01001473">
    <property type="protein sequence ID" value="GFN85829.1"/>
    <property type="molecule type" value="Genomic_DNA"/>
</dbReference>
<organism evidence="2 3">
    <name type="scientific">Plakobranchus ocellatus</name>
    <dbReference type="NCBI Taxonomy" id="259542"/>
    <lineage>
        <taxon>Eukaryota</taxon>
        <taxon>Metazoa</taxon>
        <taxon>Spiralia</taxon>
        <taxon>Lophotrochozoa</taxon>
        <taxon>Mollusca</taxon>
        <taxon>Gastropoda</taxon>
        <taxon>Heterobranchia</taxon>
        <taxon>Euthyneura</taxon>
        <taxon>Panpulmonata</taxon>
        <taxon>Sacoglossa</taxon>
        <taxon>Placobranchoidea</taxon>
        <taxon>Plakobranchidae</taxon>
        <taxon>Plakobranchus</taxon>
    </lineage>
</organism>
<sequence length="84" mass="9101">MTKDTDKAFSIPSASPIIQANYLGHSPGRQHRYTVIHLHSGVDPLALADNTDVLSFIYILVLTLPALAGSTDVLSLIYILVLIL</sequence>
<feature type="transmembrane region" description="Helical" evidence="1">
    <location>
        <begin position="56"/>
        <end position="83"/>
    </location>
</feature>
<name>A0AAV3YSR4_9GAST</name>
<accession>A0AAV3YSR4</accession>
<dbReference type="AlphaFoldDB" id="A0AAV3YSR4"/>
<keyword evidence="1" id="KW-0472">Membrane</keyword>
<keyword evidence="1" id="KW-0812">Transmembrane</keyword>
<proteinExistence type="predicted"/>
<keyword evidence="3" id="KW-1185">Reference proteome</keyword>
<gene>
    <name evidence="2" type="ORF">PoB_001233500</name>
</gene>
<reference evidence="2 3" key="1">
    <citation type="journal article" date="2021" name="Elife">
        <title>Chloroplast acquisition without the gene transfer in kleptoplastic sea slugs, Plakobranchus ocellatus.</title>
        <authorList>
            <person name="Maeda T."/>
            <person name="Takahashi S."/>
            <person name="Yoshida T."/>
            <person name="Shimamura S."/>
            <person name="Takaki Y."/>
            <person name="Nagai Y."/>
            <person name="Toyoda A."/>
            <person name="Suzuki Y."/>
            <person name="Arimoto A."/>
            <person name="Ishii H."/>
            <person name="Satoh N."/>
            <person name="Nishiyama T."/>
            <person name="Hasebe M."/>
            <person name="Maruyama T."/>
            <person name="Minagawa J."/>
            <person name="Obokata J."/>
            <person name="Shigenobu S."/>
        </authorList>
    </citation>
    <scope>NUCLEOTIDE SEQUENCE [LARGE SCALE GENOMIC DNA]</scope>
</reference>
<comment type="caution">
    <text evidence="2">The sequence shown here is derived from an EMBL/GenBank/DDBJ whole genome shotgun (WGS) entry which is preliminary data.</text>
</comment>
<keyword evidence="1" id="KW-1133">Transmembrane helix</keyword>
<evidence type="ECO:0000256" key="1">
    <source>
        <dbReference type="SAM" id="Phobius"/>
    </source>
</evidence>
<evidence type="ECO:0000313" key="3">
    <source>
        <dbReference type="Proteomes" id="UP000735302"/>
    </source>
</evidence>
<evidence type="ECO:0000313" key="2">
    <source>
        <dbReference type="EMBL" id="GFN85829.1"/>
    </source>
</evidence>